<dbReference type="Pfam" id="PF20154">
    <property type="entry name" value="LNT_N"/>
    <property type="match status" value="1"/>
</dbReference>
<evidence type="ECO:0000256" key="8">
    <source>
        <dbReference type="ARBA" id="ARBA00023315"/>
    </source>
</evidence>
<evidence type="ECO:0000256" key="5">
    <source>
        <dbReference type="ARBA" id="ARBA00022692"/>
    </source>
</evidence>
<dbReference type="Pfam" id="PF00795">
    <property type="entry name" value="CN_hydrolase"/>
    <property type="match status" value="1"/>
</dbReference>
<feature type="transmembrane region" description="Helical" evidence="9">
    <location>
        <begin position="57"/>
        <end position="77"/>
    </location>
</feature>
<organism evidence="11 12">
    <name type="scientific">Lentisphaera araneosa HTCC2155</name>
    <dbReference type="NCBI Taxonomy" id="313628"/>
    <lineage>
        <taxon>Bacteria</taxon>
        <taxon>Pseudomonadati</taxon>
        <taxon>Lentisphaerota</taxon>
        <taxon>Lentisphaeria</taxon>
        <taxon>Lentisphaerales</taxon>
        <taxon>Lentisphaeraceae</taxon>
        <taxon>Lentisphaera</taxon>
    </lineage>
</organism>
<dbReference type="PANTHER" id="PTHR38686">
    <property type="entry name" value="APOLIPOPROTEIN N-ACYLTRANSFERASE"/>
    <property type="match status" value="1"/>
</dbReference>
<keyword evidence="5 9" id="KW-0812">Transmembrane</keyword>
<feature type="transmembrane region" description="Helical" evidence="9">
    <location>
        <begin position="150"/>
        <end position="172"/>
    </location>
</feature>
<dbReference type="RefSeq" id="WP_007279739.1">
    <property type="nucleotide sequence ID" value="NZ_ABCK01000016.1"/>
</dbReference>
<dbReference type="AlphaFoldDB" id="A6DPF7"/>
<dbReference type="InterPro" id="IPR004563">
    <property type="entry name" value="Apolipo_AcylTrfase"/>
</dbReference>
<dbReference type="STRING" id="313628.LNTAR_05744"/>
<protein>
    <submittedName>
        <fullName evidence="11">Prolyl-tRNA synthetase</fullName>
        <ecNumber evidence="11">6.1.1.15</ecNumber>
    </submittedName>
</protein>
<evidence type="ECO:0000313" key="11">
    <source>
        <dbReference type="EMBL" id="EDM26453.1"/>
    </source>
</evidence>
<evidence type="ECO:0000259" key="10">
    <source>
        <dbReference type="PROSITE" id="PS50263"/>
    </source>
</evidence>
<feature type="transmembrane region" description="Helical" evidence="9">
    <location>
        <begin position="451"/>
        <end position="472"/>
    </location>
</feature>
<evidence type="ECO:0000256" key="4">
    <source>
        <dbReference type="ARBA" id="ARBA00022679"/>
    </source>
</evidence>
<keyword evidence="7 9" id="KW-0472">Membrane</keyword>
<evidence type="ECO:0000256" key="2">
    <source>
        <dbReference type="ARBA" id="ARBA00010065"/>
    </source>
</evidence>
<feature type="transmembrane region" description="Helical" evidence="9">
    <location>
        <begin position="114"/>
        <end position="130"/>
    </location>
</feature>
<dbReference type="CDD" id="cd07197">
    <property type="entry name" value="nitrilase"/>
    <property type="match status" value="1"/>
</dbReference>
<dbReference type="InterPro" id="IPR045378">
    <property type="entry name" value="LNT_N"/>
</dbReference>
<dbReference type="InterPro" id="IPR036526">
    <property type="entry name" value="C-N_Hydrolase_sf"/>
</dbReference>
<reference evidence="11 12" key="1">
    <citation type="journal article" date="2010" name="J. Bacteriol.">
        <title>Genome sequence of Lentisphaera araneosa HTCC2155T, the type species of the order Lentisphaerales in the phylum Lentisphaerae.</title>
        <authorList>
            <person name="Thrash J.C."/>
            <person name="Cho J.C."/>
            <person name="Vergin K.L."/>
            <person name="Morris R.M."/>
            <person name="Giovannoni S.J."/>
        </authorList>
    </citation>
    <scope>NUCLEOTIDE SEQUENCE [LARGE SCALE GENOMIC DNA]</scope>
    <source>
        <strain evidence="11 12">HTCC2155</strain>
    </source>
</reference>
<comment type="subcellular location">
    <subcellularLocation>
        <location evidence="1">Cell membrane</location>
        <topology evidence="1">Multi-pass membrane protein</topology>
    </subcellularLocation>
</comment>
<comment type="caution">
    <text evidence="11">The sequence shown here is derived from an EMBL/GenBank/DDBJ whole genome shotgun (WGS) entry which is preliminary data.</text>
</comment>
<dbReference type="GO" id="GO:0016410">
    <property type="term" value="F:N-acyltransferase activity"/>
    <property type="evidence" value="ECO:0007669"/>
    <property type="project" value="InterPro"/>
</dbReference>
<dbReference type="GO" id="GO:0004827">
    <property type="term" value="F:proline-tRNA ligase activity"/>
    <property type="evidence" value="ECO:0007669"/>
    <property type="project" value="UniProtKB-EC"/>
</dbReference>
<comment type="similarity">
    <text evidence="2">Belongs to the CN hydrolase family. Apolipoprotein N-acyltransferase subfamily.</text>
</comment>
<evidence type="ECO:0000256" key="7">
    <source>
        <dbReference type="ARBA" id="ARBA00023136"/>
    </source>
</evidence>
<dbReference type="eggNOG" id="COG0815">
    <property type="taxonomic scope" value="Bacteria"/>
</dbReference>
<evidence type="ECO:0000256" key="3">
    <source>
        <dbReference type="ARBA" id="ARBA00022475"/>
    </source>
</evidence>
<feature type="transmembrane region" description="Helical" evidence="9">
    <location>
        <begin position="83"/>
        <end position="105"/>
    </location>
</feature>
<keyword evidence="4" id="KW-0808">Transferase</keyword>
<accession>A6DPF7</accession>
<feature type="transmembrane region" description="Helical" evidence="9">
    <location>
        <begin position="184"/>
        <end position="203"/>
    </location>
</feature>
<dbReference type="Gene3D" id="3.60.110.10">
    <property type="entry name" value="Carbon-nitrogen hydrolase"/>
    <property type="match status" value="1"/>
</dbReference>
<dbReference type="SUPFAM" id="SSF56317">
    <property type="entry name" value="Carbon-nitrogen hydrolase"/>
    <property type="match status" value="1"/>
</dbReference>
<feature type="domain" description="CN hydrolase" evidence="10">
    <location>
        <begin position="203"/>
        <end position="440"/>
    </location>
</feature>
<evidence type="ECO:0000256" key="9">
    <source>
        <dbReference type="SAM" id="Phobius"/>
    </source>
</evidence>
<sequence length="485" mass="55178">MSKLKSLFQEKPFVRHATYFALAAISFQLCYLGATLFFPVYFFALWQLTKMKSISKAFLTGMLLSFCLYIYHLQFFISIFKQFSYSLFCILGFWLAIFIAISCWLRKCYSEKSLILLIPLLYFALEFTRSELYPLKFSWLIPGLAFADSSYFAGLGLLGVFGISLLCLLLVALGEHLIPKQKNFLIAIMAFGLLCQITSFIPVKENKVSSGPRISGIQWEMGSRAEILASLNQAKELYPDTELFFLSEYSFDEGIPQMFKDWCRENKTYLLAGTTETIKDSAVQESNKKSLHAKLKHKAFYNMAMVIGPNGEVVFKQAKVMPIQFFNDGVPAPEQNLWKSPWGDLGICICYDLSYTKITDELVRQGAQAILIPTMDVEFWGERQHKLHGRIAPTRASEYGIPIYRVCSSGISQFVNQRGLVHQEGSFPGQGDILSAKINLQEAGSRPLDRFLIYPAILISVLAFLYSFIVFFKKRKSKKESKTMS</sequence>
<evidence type="ECO:0000256" key="6">
    <source>
        <dbReference type="ARBA" id="ARBA00022989"/>
    </source>
</evidence>
<keyword evidence="3" id="KW-1003">Cell membrane</keyword>
<evidence type="ECO:0000313" key="12">
    <source>
        <dbReference type="Proteomes" id="UP000004947"/>
    </source>
</evidence>
<dbReference type="Proteomes" id="UP000004947">
    <property type="component" value="Unassembled WGS sequence"/>
</dbReference>
<dbReference type="InterPro" id="IPR003010">
    <property type="entry name" value="C-N_Hydrolase"/>
</dbReference>
<keyword evidence="11" id="KW-0436">Ligase</keyword>
<feature type="transmembrane region" description="Helical" evidence="9">
    <location>
        <begin position="20"/>
        <end position="45"/>
    </location>
</feature>
<dbReference type="PROSITE" id="PS50263">
    <property type="entry name" value="CN_HYDROLASE"/>
    <property type="match status" value="1"/>
</dbReference>
<gene>
    <name evidence="11" type="ORF">LNTAR_05744</name>
</gene>
<proteinExistence type="inferred from homology"/>
<dbReference type="GO" id="GO:0005886">
    <property type="term" value="C:plasma membrane"/>
    <property type="evidence" value="ECO:0007669"/>
    <property type="project" value="UniProtKB-SubCell"/>
</dbReference>
<keyword evidence="11" id="KW-0030">Aminoacyl-tRNA synthetase</keyword>
<keyword evidence="8" id="KW-0012">Acyltransferase</keyword>
<keyword evidence="6 9" id="KW-1133">Transmembrane helix</keyword>
<dbReference type="EMBL" id="ABCK01000016">
    <property type="protein sequence ID" value="EDM26453.1"/>
    <property type="molecule type" value="Genomic_DNA"/>
</dbReference>
<dbReference type="OrthoDB" id="182713at2"/>
<dbReference type="EC" id="6.1.1.15" evidence="11"/>
<dbReference type="GO" id="GO:0042158">
    <property type="term" value="P:lipoprotein biosynthetic process"/>
    <property type="evidence" value="ECO:0007669"/>
    <property type="project" value="InterPro"/>
</dbReference>
<name>A6DPF7_9BACT</name>
<evidence type="ECO:0000256" key="1">
    <source>
        <dbReference type="ARBA" id="ARBA00004651"/>
    </source>
</evidence>
<dbReference type="PANTHER" id="PTHR38686:SF1">
    <property type="entry name" value="APOLIPOPROTEIN N-ACYLTRANSFERASE"/>
    <property type="match status" value="1"/>
</dbReference>
<keyword evidence="12" id="KW-1185">Reference proteome</keyword>